<evidence type="ECO:0000256" key="2">
    <source>
        <dbReference type="SAM" id="MobiDB-lite"/>
    </source>
</evidence>
<organism evidence="3 4">
    <name type="scientific">Mesorhizobium argentiipisi</name>
    <dbReference type="NCBI Taxonomy" id="3015175"/>
    <lineage>
        <taxon>Bacteria</taxon>
        <taxon>Pseudomonadati</taxon>
        <taxon>Pseudomonadota</taxon>
        <taxon>Alphaproteobacteria</taxon>
        <taxon>Hyphomicrobiales</taxon>
        <taxon>Phyllobacteriaceae</taxon>
        <taxon>Mesorhizobium</taxon>
    </lineage>
</organism>
<comment type="caution">
    <text evidence="3">The sequence shown here is derived from an EMBL/GenBank/DDBJ whole genome shotgun (WGS) entry which is preliminary data.</text>
</comment>
<dbReference type="Proteomes" id="UP001366503">
    <property type="component" value="Unassembled WGS sequence"/>
</dbReference>
<keyword evidence="1" id="KW-0175">Coiled coil</keyword>
<evidence type="ECO:0000313" key="3">
    <source>
        <dbReference type="EMBL" id="MEI9406567.1"/>
    </source>
</evidence>
<evidence type="ECO:0000313" key="4">
    <source>
        <dbReference type="Proteomes" id="UP001366503"/>
    </source>
</evidence>
<name>A0ABU8KMH1_9HYPH</name>
<sequence length="328" mass="35264">MHESYEEFEGDPRPAWVRFGMRHWRWSAVPVCILLLALISPADNSAEMQRQIAAARGELASTKAQLGQSQHAERSASAQARVLASTSAEQAKALNDATQSNEALKLDLEAAQRVIKGLKAEAISSNEARNAAKASLAEANQSLAEERLKVEQFEHELAMARQAGDAGEKRADLATAERAAALKDLQLAVAAAKHANEALDLERARAVSAASDADGARRERDAAKQASADLSAALEQERQRLTDMSVALTAARKAIDLVKAQSARRTAQMERAPRTRPAAVSLASQNGQAVRQTGLQDKNRAKVPRSPKRVLVATTITLPDALLPTPPR</sequence>
<feature type="region of interest" description="Disordered" evidence="2">
    <location>
        <begin position="265"/>
        <end position="307"/>
    </location>
</feature>
<dbReference type="EMBL" id="JAPYKO010000039">
    <property type="protein sequence ID" value="MEI9406567.1"/>
    <property type="molecule type" value="Genomic_DNA"/>
</dbReference>
<protein>
    <submittedName>
        <fullName evidence="3">Uncharacterized protein</fullName>
    </submittedName>
</protein>
<proteinExistence type="predicted"/>
<accession>A0ABU8KMH1</accession>
<feature type="coiled-coil region" evidence="1">
    <location>
        <begin position="94"/>
        <end position="240"/>
    </location>
</feature>
<reference evidence="3 4" key="1">
    <citation type="submission" date="2022-12" db="EMBL/GenBank/DDBJ databases">
        <authorList>
            <person name="Muema E."/>
        </authorList>
    </citation>
    <scope>NUCLEOTIDE SEQUENCE [LARGE SCALE GENOMIC DNA]</scope>
    <source>
        <strain evidence="4">1330</strain>
    </source>
</reference>
<keyword evidence="4" id="KW-1185">Reference proteome</keyword>
<dbReference type="RefSeq" id="WP_337097102.1">
    <property type="nucleotide sequence ID" value="NZ_JAPYKO010000039.1"/>
</dbReference>
<evidence type="ECO:0000256" key="1">
    <source>
        <dbReference type="SAM" id="Coils"/>
    </source>
</evidence>
<feature type="compositionally biased region" description="Polar residues" evidence="2">
    <location>
        <begin position="282"/>
        <end position="296"/>
    </location>
</feature>
<gene>
    <name evidence="3" type="ORF">O7A05_31065</name>
</gene>